<feature type="transmembrane region" description="Helical" evidence="7">
    <location>
        <begin position="274"/>
        <end position="292"/>
    </location>
</feature>
<dbReference type="PANTHER" id="PTHR23513">
    <property type="entry name" value="INTEGRAL MEMBRANE EFFLUX PROTEIN-RELATED"/>
    <property type="match status" value="1"/>
</dbReference>
<evidence type="ECO:0000256" key="7">
    <source>
        <dbReference type="SAM" id="Phobius"/>
    </source>
</evidence>
<sequence length="385" mass="42005">MKISIYRSFWICAFLSNLGTWIQDVAASWVMTHLNTSPLVISLLSFSNSLPVLFLSIPAGLIADQGHRRKVLLFAQSMMFFAAGLLAYLVWQGQVTVASLLSLSLIMGCGFALTNPAFQSVLTDLVPNQMHTSAVMVYYMGINLTRVLGPTVGGGILSSVGPSSAFLINSVSFLGLIIFFWIWPVNTGLEQTKKLETLDWRFLFSFHNAKLWVEIFCVTFFASSLWALYPTRGRLEMELNSFQYGMLLGSFGLGACLSAILSEKVMLPGKTKKSLAGSYVIYAVGVGLLGFAPHYGFLYVAMFLAGIGWLVLSTLMNMSSRQITGKSHLKATMLGVFLAVFYAGMAIGSVSWGAVARLSATTTALYIASLGLALIGITKLYRNWD</sequence>
<name>A0ABY4CE02_9BACT</name>
<evidence type="ECO:0000313" key="9">
    <source>
        <dbReference type="EMBL" id="UOF01753.1"/>
    </source>
</evidence>
<dbReference type="Proteomes" id="UP000830116">
    <property type="component" value="Chromosome"/>
</dbReference>
<feature type="transmembrane region" description="Helical" evidence="7">
    <location>
        <begin position="37"/>
        <end position="59"/>
    </location>
</feature>
<accession>A0ABY4CE02</accession>
<feature type="transmembrane region" description="Helical" evidence="7">
    <location>
        <begin position="211"/>
        <end position="229"/>
    </location>
</feature>
<keyword evidence="10" id="KW-1185">Reference proteome</keyword>
<dbReference type="InterPro" id="IPR036259">
    <property type="entry name" value="MFS_trans_sf"/>
</dbReference>
<evidence type="ECO:0000256" key="2">
    <source>
        <dbReference type="ARBA" id="ARBA00022448"/>
    </source>
</evidence>
<dbReference type="Pfam" id="PF05977">
    <property type="entry name" value="MFS_3"/>
    <property type="match status" value="1"/>
</dbReference>
<dbReference type="PANTHER" id="PTHR23513:SF11">
    <property type="entry name" value="STAPHYLOFERRIN A TRANSPORTER"/>
    <property type="match status" value="1"/>
</dbReference>
<dbReference type="PROSITE" id="PS50850">
    <property type="entry name" value="MFS"/>
    <property type="match status" value="1"/>
</dbReference>
<dbReference type="Gene3D" id="1.20.1250.20">
    <property type="entry name" value="MFS general substrate transporter like domains"/>
    <property type="match status" value="1"/>
</dbReference>
<evidence type="ECO:0000256" key="6">
    <source>
        <dbReference type="ARBA" id="ARBA00023136"/>
    </source>
</evidence>
<dbReference type="InterPro" id="IPR010290">
    <property type="entry name" value="TM_effector"/>
</dbReference>
<evidence type="ECO:0000259" key="8">
    <source>
        <dbReference type="PROSITE" id="PS50850"/>
    </source>
</evidence>
<dbReference type="EMBL" id="CP093442">
    <property type="protein sequence ID" value="UOF01753.1"/>
    <property type="molecule type" value="Genomic_DNA"/>
</dbReference>
<evidence type="ECO:0000256" key="5">
    <source>
        <dbReference type="ARBA" id="ARBA00022989"/>
    </source>
</evidence>
<protein>
    <submittedName>
        <fullName evidence="9">MFS transporter</fullName>
    </submittedName>
</protein>
<keyword evidence="4 7" id="KW-0812">Transmembrane</keyword>
<evidence type="ECO:0000313" key="10">
    <source>
        <dbReference type="Proteomes" id="UP000830116"/>
    </source>
</evidence>
<feature type="transmembrane region" description="Helical" evidence="7">
    <location>
        <begin position="71"/>
        <end position="91"/>
    </location>
</feature>
<evidence type="ECO:0000256" key="3">
    <source>
        <dbReference type="ARBA" id="ARBA00022475"/>
    </source>
</evidence>
<reference evidence="9" key="1">
    <citation type="submission" date="2022-03" db="EMBL/GenBank/DDBJ databases">
        <title>Genome Identification and Characterization of new species Bdellovibrio reynosense LBG001 sp. nov. from a Mexico soil sample.</title>
        <authorList>
            <person name="Camilli A."/>
            <person name="Ajao Y."/>
            <person name="Guo X."/>
        </authorList>
    </citation>
    <scope>NUCLEOTIDE SEQUENCE</scope>
    <source>
        <strain evidence="9">LBG001</strain>
    </source>
</reference>
<feature type="transmembrane region" description="Helical" evidence="7">
    <location>
        <begin position="135"/>
        <end position="157"/>
    </location>
</feature>
<gene>
    <name evidence="9" type="ORF">MNR06_02140</name>
</gene>
<dbReference type="SUPFAM" id="SSF103473">
    <property type="entry name" value="MFS general substrate transporter"/>
    <property type="match status" value="1"/>
</dbReference>
<feature type="transmembrane region" description="Helical" evidence="7">
    <location>
        <begin position="163"/>
        <end position="183"/>
    </location>
</feature>
<feature type="transmembrane region" description="Helical" evidence="7">
    <location>
        <begin position="241"/>
        <end position="262"/>
    </location>
</feature>
<feature type="transmembrane region" description="Helical" evidence="7">
    <location>
        <begin position="298"/>
        <end position="319"/>
    </location>
</feature>
<keyword evidence="2" id="KW-0813">Transport</keyword>
<dbReference type="CDD" id="cd06173">
    <property type="entry name" value="MFS_MefA_like"/>
    <property type="match status" value="1"/>
</dbReference>
<proteinExistence type="predicted"/>
<feature type="transmembrane region" description="Helical" evidence="7">
    <location>
        <begin position="97"/>
        <end position="114"/>
    </location>
</feature>
<feature type="transmembrane region" description="Helical" evidence="7">
    <location>
        <begin position="331"/>
        <end position="352"/>
    </location>
</feature>
<keyword evidence="6 7" id="KW-0472">Membrane</keyword>
<keyword evidence="5 7" id="KW-1133">Transmembrane helix</keyword>
<organism evidence="9 10">
    <name type="scientific">Bdellovibrio reynosensis</name>
    <dbReference type="NCBI Taxonomy" id="2835041"/>
    <lineage>
        <taxon>Bacteria</taxon>
        <taxon>Pseudomonadati</taxon>
        <taxon>Bdellovibrionota</taxon>
        <taxon>Bdellovibrionia</taxon>
        <taxon>Bdellovibrionales</taxon>
        <taxon>Pseudobdellovibrionaceae</taxon>
        <taxon>Bdellovibrio</taxon>
    </lineage>
</organism>
<dbReference type="InterPro" id="IPR020846">
    <property type="entry name" value="MFS_dom"/>
</dbReference>
<evidence type="ECO:0000256" key="4">
    <source>
        <dbReference type="ARBA" id="ARBA00022692"/>
    </source>
</evidence>
<evidence type="ECO:0000256" key="1">
    <source>
        <dbReference type="ARBA" id="ARBA00004651"/>
    </source>
</evidence>
<keyword evidence="3" id="KW-1003">Cell membrane</keyword>
<comment type="subcellular location">
    <subcellularLocation>
        <location evidence="1">Cell membrane</location>
        <topology evidence="1">Multi-pass membrane protein</topology>
    </subcellularLocation>
</comment>
<feature type="domain" description="Major facilitator superfamily (MFS) profile" evidence="8">
    <location>
        <begin position="5"/>
        <end position="385"/>
    </location>
</feature>
<feature type="transmembrane region" description="Helical" evidence="7">
    <location>
        <begin position="364"/>
        <end position="381"/>
    </location>
</feature>